<proteinExistence type="predicted"/>
<dbReference type="SUPFAM" id="SSF53850">
    <property type="entry name" value="Periplasmic binding protein-like II"/>
    <property type="match status" value="1"/>
</dbReference>
<organism evidence="2 3">
    <name type="scientific">Oricola cellulosilytica</name>
    <dbReference type="NCBI Taxonomy" id="1429082"/>
    <lineage>
        <taxon>Bacteria</taxon>
        <taxon>Pseudomonadati</taxon>
        <taxon>Pseudomonadota</taxon>
        <taxon>Alphaproteobacteria</taxon>
        <taxon>Hyphomicrobiales</taxon>
        <taxon>Ahrensiaceae</taxon>
        <taxon>Oricola</taxon>
    </lineage>
</organism>
<evidence type="ECO:0000256" key="1">
    <source>
        <dbReference type="ARBA" id="ARBA00022729"/>
    </source>
</evidence>
<gene>
    <name evidence="2" type="ORF">E0D97_01420</name>
</gene>
<dbReference type="EMBL" id="SJST01000001">
    <property type="protein sequence ID" value="TCD16719.1"/>
    <property type="molecule type" value="Genomic_DNA"/>
</dbReference>
<dbReference type="Gene3D" id="3.40.190.10">
    <property type="entry name" value="Periplasmic binding protein-like II"/>
    <property type="match status" value="2"/>
</dbReference>
<reference evidence="2 3" key="1">
    <citation type="journal article" date="2015" name="Antonie Van Leeuwenhoek">
        <title>Oricola cellulosilytica gen. nov., sp. nov., a cellulose-degrading bacterium of the family Phyllobacteriaceae isolated from surface seashore water, and emended descriptions of Mesorhizobium loti and Phyllobacterium myrsinacearum.</title>
        <authorList>
            <person name="Hameed A."/>
            <person name="Shahina M."/>
            <person name="Lai W.A."/>
            <person name="Lin S.Y."/>
            <person name="Young L.S."/>
            <person name="Liu Y.C."/>
            <person name="Hsu Y.H."/>
            <person name="Young C.C."/>
        </authorList>
    </citation>
    <scope>NUCLEOTIDE SEQUENCE [LARGE SCALE GENOMIC DNA]</scope>
    <source>
        <strain evidence="2 3">KCTC 52183</strain>
    </source>
</reference>
<dbReference type="Pfam" id="PF13531">
    <property type="entry name" value="SBP_bac_11"/>
    <property type="match status" value="1"/>
</dbReference>
<dbReference type="Proteomes" id="UP000291301">
    <property type="component" value="Unassembled WGS sequence"/>
</dbReference>
<dbReference type="AlphaFoldDB" id="A0A4R0PNC9"/>
<keyword evidence="1" id="KW-0732">Signal</keyword>
<dbReference type="PANTHER" id="PTHR30006">
    <property type="entry name" value="THIAMINE-BINDING PERIPLASMIC PROTEIN-RELATED"/>
    <property type="match status" value="1"/>
</dbReference>
<dbReference type="OrthoDB" id="8673316at2"/>
<name>A0A4R0PNC9_9HYPH</name>
<sequence>MAPVFASADDYDFPAVLGPGRTLVIGSTTDIEIIRPVIEAFQSAYPTVAVRYREETTRVLYAQAEEACRQGAVRDDVVLSSAMDLQVKLVNDGCAVTLSRPGLNALPDYAQWRSQLFGLTYEPSVIVYNRTLISPREAPRDHFDLLDLLRDPERFRGRIGTYDIESSGLGYLFATLDDQRSSTWGRLIEGMGRNDVRLYCCTSEILDGVAEGRLLLGYNVLGSYAFARARENPDLAVVVPSDYALVLSRAAFVPADAANKADAAAFLEFTQTQAGRRILNEQALLFSPLDGREHMFREAGIEDAESRSIRPVALRPALMAGLDTMKRRLFLKQWRDSLGIGAD</sequence>
<keyword evidence="3" id="KW-1185">Reference proteome</keyword>
<evidence type="ECO:0000313" key="2">
    <source>
        <dbReference type="EMBL" id="TCD16719.1"/>
    </source>
</evidence>
<dbReference type="GO" id="GO:0030288">
    <property type="term" value="C:outer membrane-bounded periplasmic space"/>
    <property type="evidence" value="ECO:0007669"/>
    <property type="project" value="TreeGrafter"/>
</dbReference>
<comment type="caution">
    <text evidence="2">The sequence shown here is derived from an EMBL/GenBank/DDBJ whole genome shotgun (WGS) entry which is preliminary data.</text>
</comment>
<dbReference type="PANTHER" id="PTHR30006:SF25">
    <property type="entry name" value="PHOSPHOGLYCERATE TRANSPORT REGULATORY PROTEIN PGTC"/>
    <property type="match status" value="1"/>
</dbReference>
<accession>A0A4R0PNC9</accession>
<protein>
    <submittedName>
        <fullName evidence="2">ABC transporter substrate-binding protein</fullName>
    </submittedName>
</protein>
<evidence type="ECO:0000313" key="3">
    <source>
        <dbReference type="Proteomes" id="UP000291301"/>
    </source>
</evidence>